<reference evidence="1 2" key="1">
    <citation type="submission" date="2016-10" db="EMBL/GenBank/DDBJ databases">
        <authorList>
            <person name="de Groot N.N."/>
        </authorList>
    </citation>
    <scope>NUCLEOTIDE SEQUENCE [LARGE SCALE GENOMIC DNA]</scope>
    <source>
        <strain evidence="1 2">CGMCC 1.7659</strain>
    </source>
</reference>
<dbReference type="PANTHER" id="PTHR37298">
    <property type="entry name" value="UPF0111 PROTEIN YKAA"/>
    <property type="match status" value="1"/>
</dbReference>
<gene>
    <name evidence="1" type="ORF">SAMN05216289_10557</name>
</gene>
<evidence type="ECO:0000313" key="1">
    <source>
        <dbReference type="EMBL" id="SFN13515.1"/>
    </source>
</evidence>
<proteinExistence type="predicted"/>
<dbReference type="Proteomes" id="UP000198575">
    <property type="component" value="Unassembled WGS sequence"/>
</dbReference>
<dbReference type="OrthoDB" id="9797568at2"/>
<dbReference type="STRING" id="578942.SAMN05216289_10557"/>
<sequence>MFSLQTIFGKGDRFYGLLEASADAARLSARALRSMLAEEAQVPALDQFRVARKREKDLFAQINLELVNTFVTALEREDIEALAGALYKIPKTVEKFAERHALFAERLVDIDYSPQAAMLERACDVIVSMVGELRGGIKLDVMHALNERMQSIESEADRLLLELYHHVFTDETDAARLMVRKDLFELLEKAIDRCRDAGNVIYHIALKNS</sequence>
<dbReference type="PANTHER" id="PTHR37298:SF1">
    <property type="entry name" value="UPF0111 PROTEIN YKAA"/>
    <property type="match status" value="1"/>
</dbReference>
<organism evidence="1 2">
    <name type="scientific">Dokdonella immobilis</name>
    <dbReference type="NCBI Taxonomy" id="578942"/>
    <lineage>
        <taxon>Bacteria</taxon>
        <taxon>Pseudomonadati</taxon>
        <taxon>Pseudomonadota</taxon>
        <taxon>Gammaproteobacteria</taxon>
        <taxon>Lysobacterales</taxon>
        <taxon>Rhodanobacteraceae</taxon>
        <taxon>Dokdonella</taxon>
    </lineage>
</organism>
<dbReference type="AlphaFoldDB" id="A0A1I4WJB6"/>
<keyword evidence="2" id="KW-1185">Reference proteome</keyword>
<evidence type="ECO:0000313" key="2">
    <source>
        <dbReference type="Proteomes" id="UP000198575"/>
    </source>
</evidence>
<protein>
    <recommendedName>
        <fullName evidence="3">Pit accessory protein</fullName>
    </recommendedName>
</protein>
<dbReference type="Gene3D" id="1.20.58.220">
    <property type="entry name" value="Phosphate transport system protein phou homolog 2, domain 2"/>
    <property type="match status" value="1"/>
</dbReference>
<dbReference type="InterPro" id="IPR038078">
    <property type="entry name" value="PhoU-like_sf"/>
</dbReference>
<accession>A0A1I4WJB6</accession>
<dbReference type="RefSeq" id="WP_092405712.1">
    <property type="nucleotide sequence ID" value="NZ_FOVF01000005.1"/>
</dbReference>
<dbReference type="EMBL" id="FOVF01000005">
    <property type="protein sequence ID" value="SFN13515.1"/>
    <property type="molecule type" value="Genomic_DNA"/>
</dbReference>
<name>A0A1I4WJB6_9GAMM</name>
<evidence type="ECO:0008006" key="3">
    <source>
        <dbReference type="Google" id="ProtNLM"/>
    </source>
</evidence>
<dbReference type="InterPro" id="IPR052912">
    <property type="entry name" value="UPF0111_domain"/>
</dbReference>